<name>A0ABN7WUK3_GIGMA</name>
<dbReference type="Proteomes" id="UP000789901">
    <property type="component" value="Unassembled WGS sequence"/>
</dbReference>
<sequence>SEIDDDLYIIEAMENIENNDIKSPYSILLNNRNDSDLIEAMDRVVR</sequence>
<keyword evidence="2" id="KW-1185">Reference proteome</keyword>
<reference evidence="1 2" key="1">
    <citation type="submission" date="2021-06" db="EMBL/GenBank/DDBJ databases">
        <authorList>
            <person name="Kallberg Y."/>
            <person name="Tangrot J."/>
            <person name="Rosling A."/>
        </authorList>
    </citation>
    <scope>NUCLEOTIDE SEQUENCE [LARGE SCALE GENOMIC DNA]</scope>
    <source>
        <strain evidence="1 2">120-4 pot B 10/14</strain>
    </source>
</reference>
<organism evidence="1 2">
    <name type="scientific">Gigaspora margarita</name>
    <dbReference type="NCBI Taxonomy" id="4874"/>
    <lineage>
        <taxon>Eukaryota</taxon>
        <taxon>Fungi</taxon>
        <taxon>Fungi incertae sedis</taxon>
        <taxon>Mucoromycota</taxon>
        <taxon>Glomeromycotina</taxon>
        <taxon>Glomeromycetes</taxon>
        <taxon>Diversisporales</taxon>
        <taxon>Gigasporaceae</taxon>
        <taxon>Gigaspora</taxon>
    </lineage>
</organism>
<feature type="non-terminal residue" evidence="1">
    <location>
        <position position="1"/>
    </location>
</feature>
<dbReference type="EMBL" id="CAJVQB010060625">
    <property type="protein sequence ID" value="CAG8839536.1"/>
    <property type="molecule type" value="Genomic_DNA"/>
</dbReference>
<gene>
    <name evidence="1" type="ORF">GMARGA_LOCUS34490</name>
</gene>
<protein>
    <submittedName>
        <fullName evidence="1">29793_t:CDS:1</fullName>
    </submittedName>
</protein>
<feature type="non-terminal residue" evidence="1">
    <location>
        <position position="46"/>
    </location>
</feature>
<evidence type="ECO:0000313" key="1">
    <source>
        <dbReference type="EMBL" id="CAG8839536.1"/>
    </source>
</evidence>
<proteinExistence type="predicted"/>
<accession>A0ABN7WUK3</accession>
<comment type="caution">
    <text evidence="1">The sequence shown here is derived from an EMBL/GenBank/DDBJ whole genome shotgun (WGS) entry which is preliminary data.</text>
</comment>
<evidence type="ECO:0000313" key="2">
    <source>
        <dbReference type="Proteomes" id="UP000789901"/>
    </source>
</evidence>